<reference evidence="4 5" key="1">
    <citation type="journal article" date="2021" name="Int. J. Syst. Evol. Microbiol.">
        <title>Reticulibacter mediterranei gen. nov., sp. nov., within the new family Reticulibacteraceae fam. nov., and Ktedonospora formicarum gen. nov., sp. nov., Ktedonobacter robiniae sp. nov., Dictyobacter formicarum sp. nov. and Dictyobacter arantiisoli sp. nov., belonging to the class Ktedonobacteria.</title>
        <authorList>
            <person name="Yabe S."/>
            <person name="Zheng Y."/>
            <person name="Wang C.M."/>
            <person name="Sakai Y."/>
            <person name="Abe K."/>
            <person name="Yokota A."/>
            <person name="Donadio S."/>
            <person name="Cavaletti L."/>
            <person name="Monciardini P."/>
        </authorList>
    </citation>
    <scope>NUCLEOTIDE SEQUENCE [LARGE SCALE GENOMIC DNA]</scope>
    <source>
        <strain evidence="4 5">SOSP1-9</strain>
    </source>
</reference>
<feature type="compositionally biased region" description="Basic and acidic residues" evidence="1">
    <location>
        <begin position="124"/>
        <end position="151"/>
    </location>
</feature>
<feature type="transmembrane region" description="Helical" evidence="2">
    <location>
        <begin position="56"/>
        <end position="75"/>
    </location>
</feature>
<dbReference type="InterPro" id="IPR046216">
    <property type="entry name" value="DUF6249"/>
</dbReference>
<feature type="domain" description="DUF6249" evidence="3">
    <location>
        <begin position="7"/>
        <end position="117"/>
    </location>
</feature>
<evidence type="ECO:0000313" key="4">
    <source>
        <dbReference type="EMBL" id="GHO89932.1"/>
    </source>
</evidence>
<feature type="transmembrane region" description="Helical" evidence="2">
    <location>
        <begin position="6"/>
        <end position="29"/>
    </location>
</feature>
<dbReference type="Proteomes" id="UP000635565">
    <property type="component" value="Unassembled WGS sequence"/>
</dbReference>
<feature type="region of interest" description="Disordered" evidence="1">
    <location>
        <begin position="120"/>
        <end position="151"/>
    </location>
</feature>
<sequence>MSFNAIVILIGWLIALAIFLGFIILLRYIQHRERMAMISRGLHPPETQRRRRNKGILRAGLITMMVGITLLIGLYPIGFLLPATFTSAPFHIGPWLLPGLIPFGVGLALTGSYYLEQNSQNDLEDTKDNKRNKKDDTNIIPLKERKEGPHA</sequence>
<name>A0ABQ3VVL0_9CHLR</name>
<evidence type="ECO:0000259" key="3">
    <source>
        <dbReference type="Pfam" id="PF19762"/>
    </source>
</evidence>
<proteinExistence type="predicted"/>
<comment type="caution">
    <text evidence="4">The sequence shown here is derived from an EMBL/GenBank/DDBJ whole genome shotgun (WGS) entry which is preliminary data.</text>
</comment>
<dbReference type="RefSeq" id="WP_201367494.1">
    <property type="nucleotide sequence ID" value="NZ_BNJJ01000056.1"/>
</dbReference>
<evidence type="ECO:0000256" key="2">
    <source>
        <dbReference type="SAM" id="Phobius"/>
    </source>
</evidence>
<keyword evidence="2" id="KW-0812">Transmembrane</keyword>
<dbReference type="Pfam" id="PF19762">
    <property type="entry name" value="DUF6249"/>
    <property type="match status" value="1"/>
</dbReference>
<keyword evidence="5" id="KW-1185">Reference proteome</keyword>
<protein>
    <recommendedName>
        <fullName evidence="3">DUF6249 domain-containing protein</fullName>
    </recommendedName>
</protein>
<dbReference type="EMBL" id="BNJJ01000056">
    <property type="protein sequence ID" value="GHO89932.1"/>
    <property type="molecule type" value="Genomic_DNA"/>
</dbReference>
<keyword evidence="2" id="KW-0472">Membrane</keyword>
<accession>A0ABQ3VVL0</accession>
<gene>
    <name evidence="4" type="ORF">KSZ_79380</name>
</gene>
<evidence type="ECO:0000256" key="1">
    <source>
        <dbReference type="SAM" id="MobiDB-lite"/>
    </source>
</evidence>
<feature type="transmembrane region" description="Helical" evidence="2">
    <location>
        <begin position="95"/>
        <end position="115"/>
    </location>
</feature>
<evidence type="ECO:0000313" key="5">
    <source>
        <dbReference type="Proteomes" id="UP000635565"/>
    </source>
</evidence>
<keyword evidence="2" id="KW-1133">Transmembrane helix</keyword>
<organism evidence="4 5">
    <name type="scientific">Dictyobacter formicarum</name>
    <dbReference type="NCBI Taxonomy" id="2778368"/>
    <lineage>
        <taxon>Bacteria</taxon>
        <taxon>Bacillati</taxon>
        <taxon>Chloroflexota</taxon>
        <taxon>Ktedonobacteria</taxon>
        <taxon>Ktedonobacterales</taxon>
        <taxon>Dictyobacteraceae</taxon>
        <taxon>Dictyobacter</taxon>
    </lineage>
</organism>